<evidence type="ECO:0000313" key="3">
    <source>
        <dbReference type="Proteomes" id="UP000028709"/>
    </source>
</evidence>
<dbReference type="Proteomes" id="UP000028709">
    <property type="component" value="Unassembled WGS sequence"/>
</dbReference>
<dbReference type="EMBL" id="JPRJ01000012">
    <property type="protein sequence ID" value="KFF28879.1"/>
    <property type="molecule type" value="Genomic_DNA"/>
</dbReference>
<comment type="caution">
    <text evidence="2">The sequence shown here is derived from an EMBL/GenBank/DDBJ whole genome shotgun (WGS) entry which is preliminary data.</text>
</comment>
<dbReference type="OrthoDB" id="1242646at2"/>
<evidence type="ECO:0000256" key="1">
    <source>
        <dbReference type="SAM" id="MobiDB-lite"/>
    </source>
</evidence>
<dbReference type="AlphaFoldDB" id="A0A086BIW5"/>
<feature type="region of interest" description="Disordered" evidence="1">
    <location>
        <begin position="207"/>
        <end position="226"/>
    </location>
</feature>
<keyword evidence="3" id="KW-1185">Reference proteome</keyword>
<name>A0A086BIW5_9FLAO</name>
<organism evidence="2 3">
    <name type="scientific">Chryseobacterium piperi</name>
    <dbReference type="NCBI Taxonomy" id="558152"/>
    <lineage>
        <taxon>Bacteria</taxon>
        <taxon>Pseudomonadati</taxon>
        <taxon>Bacteroidota</taxon>
        <taxon>Flavobacteriia</taxon>
        <taxon>Flavobacteriales</taxon>
        <taxon>Weeksellaceae</taxon>
        <taxon>Chryseobacterium group</taxon>
        <taxon>Chryseobacterium</taxon>
    </lineage>
</organism>
<evidence type="ECO:0000313" key="2">
    <source>
        <dbReference type="EMBL" id="KFF28879.1"/>
    </source>
</evidence>
<reference evidence="2 3" key="1">
    <citation type="submission" date="2014-07" db="EMBL/GenBank/DDBJ databases">
        <title>Genome of Chryseobacterium piperi CTM.</title>
        <authorList>
            <person name="Pipes S.E."/>
            <person name="Stropko S.J."/>
            <person name="Newman J.D."/>
        </authorList>
    </citation>
    <scope>NUCLEOTIDE SEQUENCE [LARGE SCALE GENOMIC DNA]</scope>
    <source>
        <strain evidence="2 3">CTM</strain>
    </source>
</reference>
<feature type="compositionally biased region" description="Polar residues" evidence="1">
    <location>
        <begin position="214"/>
        <end position="226"/>
    </location>
</feature>
<sequence>MKNFIKLISLVVPMSIYSQVGINTTAPNATLHVKSKTAISTNKVLSVENSNSSNASNMEIYEDSRTYIGKPDNQAPNTTNDALVNLYGTTSRSNLRLINPPSTEDKSNGNSRPGVNYDKLAPAYIDANGYIVKAYDPSSPTALSFDGNYTVPNSVAGVKITDIAANGVVTFKVYSGLVFGPAGTGSNILATISFGVNSGFSVSNFSSGSGSGSTRYPATSSTSDNGSTNISSYTADITFSFGTNNSNLVFFYQSGAIYARISGGNVNSGGINIFESKRFR</sequence>
<protein>
    <submittedName>
        <fullName evidence="2">Uncharacterized protein</fullName>
    </submittedName>
</protein>
<dbReference type="KEGG" id="cpip:CJF12_18380"/>
<proteinExistence type="predicted"/>
<gene>
    <name evidence="2" type="ORF">IQ37_08605</name>
</gene>
<dbReference type="RefSeq" id="WP_034683862.1">
    <property type="nucleotide sequence ID" value="NZ_CP023049.2"/>
</dbReference>
<accession>A0A086BIW5</accession>